<dbReference type="GO" id="GO:0003677">
    <property type="term" value="F:DNA binding"/>
    <property type="evidence" value="ECO:0007669"/>
    <property type="project" value="UniProtKB-KW"/>
</dbReference>
<dbReference type="Proteomes" id="UP001279410">
    <property type="component" value="Unassembled WGS sequence"/>
</dbReference>
<evidence type="ECO:0000256" key="1">
    <source>
        <dbReference type="SAM" id="MobiDB-lite"/>
    </source>
</evidence>
<evidence type="ECO:0000313" key="3">
    <source>
        <dbReference type="Proteomes" id="UP001279410"/>
    </source>
</evidence>
<organism evidence="2 3">
    <name type="scientific">Lates japonicus</name>
    <name type="common">Japanese lates</name>
    <dbReference type="NCBI Taxonomy" id="270547"/>
    <lineage>
        <taxon>Eukaryota</taxon>
        <taxon>Metazoa</taxon>
        <taxon>Chordata</taxon>
        <taxon>Craniata</taxon>
        <taxon>Vertebrata</taxon>
        <taxon>Euteleostomi</taxon>
        <taxon>Actinopterygii</taxon>
        <taxon>Neopterygii</taxon>
        <taxon>Teleostei</taxon>
        <taxon>Neoteleostei</taxon>
        <taxon>Acanthomorphata</taxon>
        <taxon>Carangaria</taxon>
        <taxon>Carangaria incertae sedis</taxon>
        <taxon>Centropomidae</taxon>
        <taxon>Lates</taxon>
    </lineage>
</organism>
<sequence>MTDKVPSGVAGTARAKREKRERERERERRRVEVGSCTELQEKKGSFSPEDLEEDVASQDDLGFATIRPGRTVTAQPWQREQRRKKTTSPAAVRPGITRSAWKRSWPGEDGQPRRRESTCCKPAEGPVAVSPAALNSLYICREGVISPACQLRKHKTNRKPAALHCTSQLLALEGGSGRSSTCPSLGGRVLLLPDWRRPSPVAAPPLLELYTLAALHAVAGGRVAVWTMHYSAYHQPPL</sequence>
<reference evidence="2" key="1">
    <citation type="submission" date="2022-08" db="EMBL/GenBank/DDBJ databases">
        <title>Genome sequencing of akame (Lates japonicus).</title>
        <authorList>
            <person name="Hashiguchi Y."/>
            <person name="Takahashi H."/>
        </authorList>
    </citation>
    <scope>NUCLEOTIDE SEQUENCE</scope>
    <source>
        <strain evidence="2">Kochi</strain>
    </source>
</reference>
<feature type="compositionally biased region" description="Basic and acidic residues" evidence="1">
    <location>
        <begin position="18"/>
        <end position="32"/>
    </location>
</feature>
<keyword evidence="3" id="KW-1185">Reference proteome</keyword>
<evidence type="ECO:0000313" key="2">
    <source>
        <dbReference type="EMBL" id="GLD46601.1"/>
    </source>
</evidence>
<comment type="caution">
    <text evidence="2">The sequence shown here is derived from an EMBL/GenBank/DDBJ whole genome shotgun (WGS) entry which is preliminary data.</text>
</comment>
<feature type="region of interest" description="Disordered" evidence="1">
    <location>
        <begin position="1"/>
        <end position="55"/>
    </location>
</feature>
<gene>
    <name evidence="2" type="ORF">AKAME5_000094300</name>
</gene>
<dbReference type="EMBL" id="BRZM01000002">
    <property type="protein sequence ID" value="GLD46601.1"/>
    <property type="molecule type" value="Genomic_DNA"/>
</dbReference>
<keyword evidence="2" id="KW-0371">Homeobox</keyword>
<dbReference type="AlphaFoldDB" id="A0AAD3M3Q4"/>
<protein>
    <submittedName>
        <fullName evidence="2">Homeobox protein MSH-D-like protein</fullName>
    </submittedName>
</protein>
<feature type="region of interest" description="Disordered" evidence="1">
    <location>
        <begin position="73"/>
        <end position="92"/>
    </location>
</feature>
<proteinExistence type="predicted"/>
<accession>A0AAD3M3Q4</accession>
<keyword evidence="2" id="KW-0238">DNA-binding</keyword>
<name>A0AAD3M3Q4_LATJO</name>